<evidence type="ECO:0000313" key="2">
    <source>
        <dbReference type="Proteomes" id="UP000294847"/>
    </source>
</evidence>
<gene>
    <name evidence="1" type="ORF">PoMZ_13277</name>
</gene>
<feature type="non-terminal residue" evidence="1">
    <location>
        <position position="1"/>
    </location>
</feature>
<sequence>RIVTLGLWELFLAVGSGIPGCTFVINGFGKYAIIVSTAQYGENIPRELLLRNVMSWG</sequence>
<name>A0A4P7NUN9_PYROR</name>
<protein>
    <submittedName>
        <fullName evidence="1">Uncharacterized protein</fullName>
    </submittedName>
</protein>
<dbReference type="Proteomes" id="UP000294847">
    <property type="component" value="Chromosome 7"/>
</dbReference>
<evidence type="ECO:0000313" key="1">
    <source>
        <dbReference type="EMBL" id="QBZ66304.1"/>
    </source>
</evidence>
<proteinExistence type="predicted"/>
<organism evidence="1 2">
    <name type="scientific">Pyricularia oryzae</name>
    <name type="common">Rice blast fungus</name>
    <name type="synonym">Magnaporthe oryzae</name>
    <dbReference type="NCBI Taxonomy" id="318829"/>
    <lineage>
        <taxon>Eukaryota</taxon>
        <taxon>Fungi</taxon>
        <taxon>Dikarya</taxon>
        <taxon>Ascomycota</taxon>
        <taxon>Pezizomycotina</taxon>
        <taxon>Sordariomycetes</taxon>
        <taxon>Sordariomycetidae</taxon>
        <taxon>Magnaporthales</taxon>
        <taxon>Pyriculariaceae</taxon>
        <taxon>Pyricularia</taxon>
    </lineage>
</organism>
<dbReference type="EMBL" id="CP034210">
    <property type="protein sequence ID" value="QBZ66304.1"/>
    <property type="molecule type" value="Genomic_DNA"/>
</dbReference>
<reference evidence="1 2" key="1">
    <citation type="journal article" date="2019" name="Mol. Biol. Evol.">
        <title>Blast fungal genomes show frequent chromosomal changes, gene gains and losses, and effector gene turnover.</title>
        <authorList>
            <person name="Gomez Luciano L.B."/>
            <person name="Jason Tsai I."/>
            <person name="Chuma I."/>
            <person name="Tosa Y."/>
            <person name="Chen Y.H."/>
            <person name="Li J.Y."/>
            <person name="Li M.Y."/>
            <person name="Jade Lu M.Y."/>
            <person name="Nakayashiki H."/>
            <person name="Li W.H."/>
        </authorList>
    </citation>
    <scope>NUCLEOTIDE SEQUENCE [LARGE SCALE GENOMIC DNA]</scope>
    <source>
        <strain evidence="1">MZ5-1-6</strain>
    </source>
</reference>
<accession>A0A4P7NUN9</accession>
<dbReference type="AlphaFoldDB" id="A0A4P7NUN9"/>